<evidence type="ECO:0000259" key="1">
    <source>
        <dbReference type="SMART" id="SM00955"/>
    </source>
</evidence>
<dbReference type="GO" id="GO:0003723">
    <property type="term" value="F:RNA binding"/>
    <property type="evidence" value="ECO:0007669"/>
    <property type="project" value="InterPro"/>
</dbReference>
<evidence type="ECO:0000313" key="2">
    <source>
        <dbReference type="EMBL" id="EER11785.1"/>
    </source>
</evidence>
<dbReference type="GO" id="GO:0000175">
    <property type="term" value="F:3'-5'-RNA exonuclease activity"/>
    <property type="evidence" value="ECO:0007669"/>
    <property type="project" value="TreeGrafter"/>
</dbReference>
<dbReference type="InterPro" id="IPR001900">
    <property type="entry name" value="RNase_II/R"/>
</dbReference>
<name>C5KUR4_PERM5</name>
<dbReference type="Pfam" id="PF17849">
    <property type="entry name" value="OB_Dis3"/>
    <property type="match status" value="1"/>
</dbReference>
<dbReference type="InParanoid" id="C5KUR4"/>
<dbReference type="PANTHER" id="PTHR23355">
    <property type="entry name" value="RIBONUCLEASE"/>
    <property type="match status" value="1"/>
</dbReference>
<proteinExistence type="predicted"/>
<dbReference type="AlphaFoldDB" id="C5KUR4"/>
<gene>
    <name evidence="2" type="ORF">Pmar_PMAR013067</name>
</gene>
<dbReference type="EMBL" id="GG676319">
    <property type="protein sequence ID" value="EER11785.1"/>
    <property type="molecule type" value="Genomic_DNA"/>
</dbReference>
<dbReference type="Proteomes" id="UP000007800">
    <property type="component" value="Unassembled WGS sequence"/>
</dbReference>
<accession>C5KUR4</accession>
<dbReference type="SMART" id="SM00955">
    <property type="entry name" value="RNB"/>
    <property type="match status" value="1"/>
</dbReference>
<dbReference type="OrthoDB" id="372421at2759"/>
<dbReference type="PANTHER" id="PTHR23355:SF9">
    <property type="entry name" value="DIS3-LIKE EXONUCLEASE 2"/>
    <property type="match status" value="1"/>
</dbReference>
<dbReference type="Pfam" id="PF00773">
    <property type="entry name" value="RNB"/>
    <property type="match status" value="1"/>
</dbReference>
<reference evidence="2 3" key="1">
    <citation type="submission" date="2008-07" db="EMBL/GenBank/DDBJ databases">
        <authorList>
            <person name="El-Sayed N."/>
            <person name="Caler E."/>
            <person name="Inman J."/>
            <person name="Amedeo P."/>
            <person name="Hass B."/>
            <person name="Wortman J."/>
        </authorList>
    </citation>
    <scope>NUCLEOTIDE SEQUENCE [LARGE SCALE GENOMIC DNA]</scope>
    <source>
        <strain evidence="3">ATCC 50983 / TXsc</strain>
    </source>
</reference>
<dbReference type="GO" id="GO:0006402">
    <property type="term" value="P:mRNA catabolic process"/>
    <property type="evidence" value="ECO:0007669"/>
    <property type="project" value="TreeGrafter"/>
</dbReference>
<dbReference type="InterPro" id="IPR041505">
    <property type="entry name" value="Dis3_CSD2"/>
</dbReference>
<sequence length="373" mass="40969">MGTSFEPWWSSEDIDAGVRAGTARLMWKAYKRESSSSDSTEEDEVAAVGCIEDARARVVAVTKRCETPIVGVVRPGETKVQPRDQRLPAMDLVQPFAMAAEEESAQLVACEIVEWEEASVNPKCRLVEHLGGVGTGVAEHRAVMERYGLTSVEYSEEIEEELKAKLPSSEAVVNAALKGQGPRRWDLRKSHRVVSIDPPSARDLDDALSVEVKTGGRLRIGVHVADVSHFVAAQSHLDREAARRAITVYMPHKTYPMLPRHLSENLCSLLPGEDRLAFSVFFTLDAATGDLCGDEPVAFGKSIIRSSARLSYDEVDAAMGAETKGNAFQIDRAILEDIRLLWDVAAKRNASRGDDTIRVSSSKRAKEFAYEIG</sequence>
<dbReference type="GO" id="GO:0000932">
    <property type="term" value="C:P-body"/>
    <property type="evidence" value="ECO:0007669"/>
    <property type="project" value="TreeGrafter"/>
</dbReference>
<organism evidence="3">
    <name type="scientific">Perkinsus marinus (strain ATCC 50983 / TXsc)</name>
    <dbReference type="NCBI Taxonomy" id="423536"/>
    <lineage>
        <taxon>Eukaryota</taxon>
        <taxon>Sar</taxon>
        <taxon>Alveolata</taxon>
        <taxon>Perkinsozoa</taxon>
        <taxon>Perkinsea</taxon>
        <taxon>Perkinsida</taxon>
        <taxon>Perkinsidae</taxon>
        <taxon>Perkinsus</taxon>
    </lineage>
</organism>
<dbReference type="InterPro" id="IPR050180">
    <property type="entry name" value="RNR_Ribonuclease"/>
</dbReference>
<feature type="domain" description="RNB" evidence="1">
    <location>
        <begin position="184"/>
        <end position="373"/>
    </location>
</feature>
<evidence type="ECO:0000313" key="3">
    <source>
        <dbReference type="Proteomes" id="UP000007800"/>
    </source>
</evidence>
<dbReference type="RefSeq" id="XP_002779990.1">
    <property type="nucleotide sequence ID" value="XM_002779944.1"/>
</dbReference>
<protein>
    <submittedName>
        <fullName evidence="2">Ribonuclease R, putative</fullName>
    </submittedName>
</protein>
<dbReference type="SUPFAM" id="SSF50249">
    <property type="entry name" value="Nucleic acid-binding proteins"/>
    <property type="match status" value="1"/>
</dbReference>
<dbReference type="GeneID" id="9060355"/>
<dbReference type="OMA" id="ASKECYL"/>
<keyword evidence="3" id="KW-1185">Reference proteome</keyword>
<dbReference type="InterPro" id="IPR012340">
    <property type="entry name" value="NA-bd_OB-fold"/>
</dbReference>